<evidence type="ECO:0000313" key="1">
    <source>
        <dbReference type="EMBL" id="CAE0460875.1"/>
    </source>
</evidence>
<dbReference type="EMBL" id="HBIO01007602">
    <property type="protein sequence ID" value="CAE0460875.1"/>
    <property type="molecule type" value="Transcribed_RNA"/>
</dbReference>
<dbReference type="AlphaFoldDB" id="A0A7S3V6Y1"/>
<sequence>MELPGIENYTYHKHETITEKLRSKAHLGPRDAPCRFLTSKGRKKRALSPDIVTIPDQGEDYDESSSDRIQILYPLGSTYNLRRDYLLPILQDDHQIIVSPETDFYRRMSVVHTQKKDSFVEIGCDFGFTVGIVECNHKLGIDKSTESIGIAHNNYPTCDLLQADLLECSMEEMQKILEDKKLKPGEDVEGGLVVAIDIGGNRELEAVVQCLDRVLNWWTPRLVIVKSRELYSLMLKQNM</sequence>
<proteinExistence type="predicted"/>
<gene>
    <name evidence="1" type="ORF">CDEB00056_LOCUS5716</name>
</gene>
<protein>
    <submittedName>
        <fullName evidence="1">Uncharacterized protein</fullName>
    </submittedName>
</protein>
<accession>A0A7S3V6Y1</accession>
<name>A0A7S3V6Y1_9STRA</name>
<organism evidence="1">
    <name type="scientific">Chaetoceros debilis</name>
    <dbReference type="NCBI Taxonomy" id="122233"/>
    <lineage>
        <taxon>Eukaryota</taxon>
        <taxon>Sar</taxon>
        <taxon>Stramenopiles</taxon>
        <taxon>Ochrophyta</taxon>
        <taxon>Bacillariophyta</taxon>
        <taxon>Coscinodiscophyceae</taxon>
        <taxon>Chaetocerotophycidae</taxon>
        <taxon>Chaetocerotales</taxon>
        <taxon>Chaetocerotaceae</taxon>
        <taxon>Chaetoceros</taxon>
    </lineage>
</organism>
<reference evidence="1" key="1">
    <citation type="submission" date="2021-01" db="EMBL/GenBank/DDBJ databases">
        <authorList>
            <person name="Corre E."/>
            <person name="Pelletier E."/>
            <person name="Niang G."/>
            <person name="Scheremetjew M."/>
            <person name="Finn R."/>
            <person name="Kale V."/>
            <person name="Holt S."/>
            <person name="Cochrane G."/>
            <person name="Meng A."/>
            <person name="Brown T."/>
            <person name="Cohen L."/>
        </authorList>
    </citation>
    <scope>NUCLEOTIDE SEQUENCE</scope>
    <source>
        <strain evidence="1">MM31A-1</strain>
    </source>
</reference>